<dbReference type="InterPro" id="IPR033880">
    <property type="entry name" value="SPFH_YdjI"/>
</dbReference>
<sequence length="325" mass="36207">MFDLFKKQFIDVIEWTESTNGVLSYRYPTADKEIQTGAQLTVRDSQMALFVNEGNVADVFSPGRYELSTKTLPILTSLLNWDKAFKSPFKSEVYFFSTREQLDQRWGTQQAITVRDKEFGVIRLRAFGTFAYRVEEPTTFHQKVSGTREKYTTAELDGQLRSIITTGIATTLGEAKTPFLDMAANQTKLSEALKESLDHSFWDYGLKLTSFLVQSVTLPEELQQYLDKQSSMNLVGDLKKYAQFQAADAISAAAENPGGMGMLAVGMNASGVIGQAFGQGLSGDSGAKQEDPFVILEKLQTLMEKGVLSKEEFEAKKAEVLKRIS</sequence>
<protein>
    <submittedName>
        <fullName evidence="3">SPFH domain-containing protein</fullName>
    </submittedName>
</protein>
<dbReference type="InterPro" id="IPR018649">
    <property type="entry name" value="SHOCT"/>
</dbReference>
<gene>
    <name evidence="3" type="ORF">J0M35_20600</name>
</gene>
<evidence type="ECO:0000313" key="3">
    <source>
        <dbReference type="EMBL" id="MBN8662780.1"/>
    </source>
</evidence>
<dbReference type="Gene3D" id="3.30.479.30">
    <property type="entry name" value="Band 7 domain"/>
    <property type="match status" value="1"/>
</dbReference>
<dbReference type="AlphaFoldDB" id="A0A8J7TPF4"/>
<dbReference type="Pfam" id="PF13421">
    <property type="entry name" value="Band_7_1"/>
    <property type="match status" value="1"/>
</dbReference>
<organism evidence="3 4">
    <name type="scientific">Candidatus Obscuribacter phosphatis</name>
    <dbReference type="NCBI Taxonomy" id="1906157"/>
    <lineage>
        <taxon>Bacteria</taxon>
        <taxon>Bacillati</taxon>
        <taxon>Candidatus Melainabacteria</taxon>
        <taxon>Candidatus Obscuribacterales</taxon>
        <taxon>Candidatus Obscuribacteraceae</taxon>
        <taxon>Candidatus Obscuribacter</taxon>
    </lineage>
</organism>
<dbReference type="InterPro" id="IPR036013">
    <property type="entry name" value="Band_7/SPFH_dom_sf"/>
</dbReference>
<proteinExistence type="predicted"/>
<evidence type="ECO:0000259" key="1">
    <source>
        <dbReference type="Pfam" id="PF09851"/>
    </source>
</evidence>
<evidence type="ECO:0000259" key="2">
    <source>
        <dbReference type="Pfam" id="PF13421"/>
    </source>
</evidence>
<dbReference type="EMBL" id="JAFLCK010000053">
    <property type="protein sequence ID" value="MBN8662780.1"/>
    <property type="molecule type" value="Genomic_DNA"/>
</dbReference>
<feature type="domain" description="SHOCT" evidence="1">
    <location>
        <begin position="296"/>
        <end position="321"/>
    </location>
</feature>
<dbReference type="CDD" id="cd03408">
    <property type="entry name" value="SPFH_like_u1"/>
    <property type="match status" value="1"/>
</dbReference>
<evidence type="ECO:0000313" key="4">
    <source>
        <dbReference type="Proteomes" id="UP000664277"/>
    </source>
</evidence>
<dbReference type="Proteomes" id="UP000664277">
    <property type="component" value="Unassembled WGS sequence"/>
</dbReference>
<dbReference type="PANTHER" id="PTHR37826">
    <property type="entry name" value="FLOTILLIN BAND_7_5 DOMAIN PROTEIN"/>
    <property type="match status" value="1"/>
</dbReference>
<dbReference type="PANTHER" id="PTHR37826:SF2">
    <property type="entry name" value="ZINC-RIBBON DOMAIN-CONTAINING PROTEIN"/>
    <property type="match status" value="1"/>
</dbReference>
<name>A0A8J7TPF4_9BACT</name>
<dbReference type="Pfam" id="PF09851">
    <property type="entry name" value="SHOCT"/>
    <property type="match status" value="1"/>
</dbReference>
<dbReference type="SUPFAM" id="SSF117892">
    <property type="entry name" value="Band 7/SPFH domain"/>
    <property type="match status" value="1"/>
</dbReference>
<accession>A0A8J7TPF4</accession>
<reference evidence="3" key="1">
    <citation type="submission" date="2021-02" db="EMBL/GenBank/DDBJ databases">
        <title>Genome-Resolved Metagenomics of a Microbial Community Performing Photosynthetic Biological Nutrient Removal.</title>
        <authorList>
            <person name="Mcdaniel E.A."/>
        </authorList>
    </citation>
    <scope>NUCLEOTIDE SEQUENCE</scope>
    <source>
        <strain evidence="3">UWPOB_OBS1</strain>
    </source>
</reference>
<comment type="caution">
    <text evidence="3">The sequence shown here is derived from an EMBL/GenBank/DDBJ whole genome shotgun (WGS) entry which is preliminary data.</text>
</comment>
<feature type="domain" description="SPFH" evidence="2">
    <location>
        <begin position="25"/>
        <end position="233"/>
    </location>
</feature>